<feature type="compositionally biased region" description="Polar residues" evidence="1">
    <location>
        <begin position="51"/>
        <end position="68"/>
    </location>
</feature>
<organism evidence="2 3">
    <name type="scientific">Caerostris extrusa</name>
    <name type="common">Bark spider</name>
    <name type="synonym">Caerostris bankana</name>
    <dbReference type="NCBI Taxonomy" id="172846"/>
    <lineage>
        <taxon>Eukaryota</taxon>
        <taxon>Metazoa</taxon>
        <taxon>Ecdysozoa</taxon>
        <taxon>Arthropoda</taxon>
        <taxon>Chelicerata</taxon>
        <taxon>Arachnida</taxon>
        <taxon>Araneae</taxon>
        <taxon>Araneomorphae</taxon>
        <taxon>Entelegynae</taxon>
        <taxon>Araneoidea</taxon>
        <taxon>Araneidae</taxon>
        <taxon>Caerostris</taxon>
    </lineage>
</organism>
<accession>A0AAV4TX76</accession>
<proteinExistence type="predicted"/>
<evidence type="ECO:0000256" key="1">
    <source>
        <dbReference type="SAM" id="MobiDB-lite"/>
    </source>
</evidence>
<name>A0AAV4TX76_CAEEX</name>
<evidence type="ECO:0000313" key="3">
    <source>
        <dbReference type="Proteomes" id="UP001054945"/>
    </source>
</evidence>
<keyword evidence="3" id="KW-1185">Reference proteome</keyword>
<protein>
    <submittedName>
        <fullName evidence="2">Uncharacterized protein</fullName>
    </submittedName>
</protein>
<evidence type="ECO:0000313" key="2">
    <source>
        <dbReference type="EMBL" id="GIY50295.1"/>
    </source>
</evidence>
<gene>
    <name evidence="2" type="ORF">CEXT_687631</name>
</gene>
<feature type="region of interest" description="Disordered" evidence="1">
    <location>
        <begin position="29"/>
        <end position="68"/>
    </location>
</feature>
<sequence length="68" mass="7031">MQIVACKSNVISVDKLFSAVTSLSKHKRFCEGAPSSSSSTSNIPNSSQASTTTTGPTGYDSSKTVPMS</sequence>
<feature type="compositionally biased region" description="Low complexity" evidence="1">
    <location>
        <begin position="33"/>
        <end position="50"/>
    </location>
</feature>
<dbReference type="EMBL" id="BPLR01011960">
    <property type="protein sequence ID" value="GIY50295.1"/>
    <property type="molecule type" value="Genomic_DNA"/>
</dbReference>
<comment type="caution">
    <text evidence="2">The sequence shown here is derived from an EMBL/GenBank/DDBJ whole genome shotgun (WGS) entry which is preliminary data.</text>
</comment>
<reference evidence="2 3" key="1">
    <citation type="submission" date="2021-06" db="EMBL/GenBank/DDBJ databases">
        <title>Caerostris extrusa draft genome.</title>
        <authorList>
            <person name="Kono N."/>
            <person name="Arakawa K."/>
        </authorList>
    </citation>
    <scope>NUCLEOTIDE SEQUENCE [LARGE SCALE GENOMIC DNA]</scope>
</reference>
<dbReference type="AlphaFoldDB" id="A0AAV4TX76"/>
<dbReference type="Proteomes" id="UP001054945">
    <property type="component" value="Unassembled WGS sequence"/>
</dbReference>